<feature type="transmembrane region" description="Helical" evidence="2">
    <location>
        <begin position="88"/>
        <end position="107"/>
    </location>
</feature>
<dbReference type="OMA" id="RIEICEL"/>
<dbReference type="Proteomes" id="UP000001593">
    <property type="component" value="Unassembled WGS sequence"/>
</dbReference>
<dbReference type="PhylomeDB" id="A7RYK3"/>
<dbReference type="InParanoid" id="A7RYK3"/>
<dbReference type="EMBL" id="DS469553">
    <property type="protein sequence ID" value="EDO43537.1"/>
    <property type="molecule type" value="Genomic_DNA"/>
</dbReference>
<evidence type="ECO:0000313" key="4">
    <source>
        <dbReference type="Proteomes" id="UP000001593"/>
    </source>
</evidence>
<name>A7RYK3_NEMVE</name>
<proteinExistence type="predicted"/>
<protein>
    <submittedName>
        <fullName evidence="3">Uncharacterized protein</fullName>
    </submittedName>
</protein>
<accession>A7RYK3</accession>
<reference evidence="3 4" key="1">
    <citation type="journal article" date="2007" name="Science">
        <title>Sea anemone genome reveals ancestral eumetazoan gene repertoire and genomic organization.</title>
        <authorList>
            <person name="Putnam N.H."/>
            <person name="Srivastava M."/>
            <person name="Hellsten U."/>
            <person name="Dirks B."/>
            <person name="Chapman J."/>
            <person name="Salamov A."/>
            <person name="Terry A."/>
            <person name="Shapiro H."/>
            <person name="Lindquist E."/>
            <person name="Kapitonov V.V."/>
            <person name="Jurka J."/>
            <person name="Genikhovich G."/>
            <person name="Grigoriev I.V."/>
            <person name="Lucas S.M."/>
            <person name="Steele R.E."/>
            <person name="Finnerty J.R."/>
            <person name="Technau U."/>
            <person name="Martindale M.Q."/>
            <person name="Rokhsar D.S."/>
        </authorList>
    </citation>
    <scope>NUCLEOTIDE SEQUENCE [LARGE SCALE GENOMIC DNA]</scope>
    <source>
        <strain evidence="4">CH2 X CH6</strain>
    </source>
</reference>
<evidence type="ECO:0000256" key="1">
    <source>
        <dbReference type="SAM" id="Coils"/>
    </source>
</evidence>
<keyword evidence="2" id="KW-0812">Transmembrane</keyword>
<evidence type="ECO:0000256" key="2">
    <source>
        <dbReference type="SAM" id="Phobius"/>
    </source>
</evidence>
<sequence>MTRALRWYEDKGYVCHDHVTMTRVLGRYQEKGKEERYFKKHACSVCILGLRMQHSTSGVSRHAKAQKRKCRPPNRYTYLVDKKGYQGFFFLALFIVSLVVTVVTTVVETVHDIAGCCGLSFKDLCNFEKRFDNRKKAVTDKSKELDKKIQEGLDEKNALEKLGDALQTTWNEIERIVTLQREILKAVNPRVYVALKNRIDDMKNKNKLELMSISDIDKKLSPLEQGLKQSISWGLGVAAPMVGKLASSALKHVKIGKIYKSLKAPKASSIFNAGTKAQKMMGFSDETAKGFLKATAKARFAATGSKAMKLMKLMKGAGAVMSIVSIGMDMYSMISTLVECGRKEGKARAAMGEVKKAEDDVTKNERKFQEFKTELRTFETKTLLPQVRNVEFKNALDGVKSVIGCLDRTVKRDWDVSGCLQKFDIVKNTLDESSGHKVITAKLNDLTSSCLKKLKYTLECKLNKVKMIKHVEDGCMEGEKTFDELFQDAALLYNANSEKCTNIRGEPYTTKAELKRLIERSAAMKSYDADCRKNGQTLPNELSKRKRIEICELRGYGETNEYIAKYLRVPVEKVRQVMCPPE</sequence>
<organism evidence="3 4">
    <name type="scientific">Nematostella vectensis</name>
    <name type="common">Starlet sea anemone</name>
    <dbReference type="NCBI Taxonomy" id="45351"/>
    <lineage>
        <taxon>Eukaryota</taxon>
        <taxon>Metazoa</taxon>
        <taxon>Cnidaria</taxon>
        <taxon>Anthozoa</taxon>
        <taxon>Hexacorallia</taxon>
        <taxon>Actiniaria</taxon>
        <taxon>Edwardsiidae</taxon>
        <taxon>Nematostella</taxon>
    </lineage>
</organism>
<keyword evidence="2" id="KW-0472">Membrane</keyword>
<dbReference type="AlphaFoldDB" id="A7RYK3"/>
<keyword evidence="4" id="KW-1185">Reference proteome</keyword>
<dbReference type="HOGENOM" id="CLU_433001_0_0_1"/>
<keyword evidence="1" id="KW-0175">Coiled coil</keyword>
<evidence type="ECO:0000313" key="3">
    <source>
        <dbReference type="EMBL" id="EDO43537.1"/>
    </source>
</evidence>
<feature type="coiled-coil region" evidence="1">
    <location>
        <begin position="347"/>
        <end position="374"/>
    </location>
</feature>
<keyword evidence="2" id="KW-1133">Transmembrane helix</keyword>
<gene>
    <name evidence="3" type="ORF">NEMVEDRAFT_v1g204045</name>
</gene>